<evidence type="ECO:0000256" key="3">
    <source>
        <dbReference type="ARBA" id="ARBA00022618"/>
    </source>
</evidence>
<keyword evidence="4 9" id="KW-0812">Transmembrane</keyword>
<dbReference type="Pfam" id="PF08478">
    <property type="entry name" value="POTRA_1"/>
    <property type="match status" value="1"/>
</dbReference>
<reference evidence="12" key="1">
    <citation type="journal article" date="2019" name="Int. J. Syst. Evol. Microbiol.">
        <title>The Global Catalogue of Microorganisms (GCM) 10K type strain sequencing project: providing services to taxonomists for standard genome sequencing and annotation.</title>
        <authorList>
            <consortium name="The Broad Institute Genomics Platform"/>
            <consortium name="The Broad Institute Genome Sequencing Center for Infectious Disease"/>
            <person name="Wu L."/>
            <person name="Ma J."/>
        </authorList>
    </citation>
    <scope>NUCLEOTIDE SEQUENCE [LARGE SCALE GENOMIC DNA]</scope>
    <source>
        <strain evidence="12">JCM 31406</strain>
    </source>
</reference>
<gene>
    <name evidence="11" type="ORF">GCM10008961_15360</name>
</gene>
<dbReference type="PANTHER" id="PTHR35851">
    <property type="entry name" value="CELL DIVISION PROTEIN FTSQ"/>
    <property type="match status" value="1"/>
</dbReference>
<feature type="domain" description="POTRA" evidence="10">
    <location>
        <begin position="79"/>
        <end position="146"/>
    </location>
</feature>
<evidence type="ECO:0000256" key="9">
    <source>
        <dbReference type="SAM" id="Phobius"/>
    </source>
</evidence>
<evidence type="ECO:0000313" key="11">
    <source>
        <dbReference type="EMBL" id="GGS24669.1"/>
    </source>
</evidence>
<keyword evidence="12" id="KW-1185">Reference proteome</keyword>
<dbReference type="Gene3D" id="3.10.20.310">
    <property type="entry name" value="membrane protein fhac"/>
    <property type="match status" value="1"/>
</dbReference>
<dbReference type="EMBL" id="BMQO01000004">
    <property type="protein sequence ID" value="GGS24669.1"/>
    <property type="molecule type" value="Genomic_DNA"/>
</dbReference>
<evidence type="ECO:0000256" key="6">
    <source>
        <dbReference type="ARBA" id="ARBA00023136"/>
    </source>
</evidence>
<keyword evidence="7" id="KW-0131">Cell cycle</keyword>
<evidence type="ECO:0000256" key="1">
    <source>
        <dbReference type="ARBA" id="ARBA00004370"/>
    </source>
</evidence>
<sequence>MSADPDGPPRNRRLSPQEYGGAVDLSFGPQEPAEAREAPAESPPEVRPRRVLSRRQWALRGVLSAALVAGAGVGLWYALPVKTVTVEGNRRLPEGRVVELAGLQGSFGWLYYGAWRARGLLDSPWVASASVTRVFPDTVQIRVTERVARVRLQRPDGSVVAVSVDGTPLPGAVNTQKLPLVSGWGPDRLDEVLQVLAALSRYNVQSVVFTPTGLTVKLPSGSVWSGDPQALLKYAGSISMYPDKDISIYPWGVSVQE</sequence>
<accession>A0ABQ2SI53</accession>
<dbReference type="RefSeq" id="WP_229779256.1">
    <property type="nucleotide sequence ID" value="NZ_BMQO01000004.1"/>
</dbReference>
<evidence type="ECO:0000313" key="12">
    <source>
        <dbReference type="Proteomes" id="UP000620633"/>
    </source>
</evidence>
<feature type="transmembrane region" description="Helical" evidence="9">
    <location>
        <begin position="57"/>
        <end position="79"/>
    </location>
</feature>
<dbReference type="Proteomes" id="UP000620633">
    <property type="component" value="Unassembled WGS sequence"/>
</dbReference>
<dbReference type="InterPro" id="IPR013685">
    <property type="entry name" value="POTRA_FtsQ_type"/>
</dbReference>
<dbReference type="InterPro" id="IPR034746">
    <property type="entry name" value="POTRA"/>
</dbReference>
<feature type="compositionally biased region" description="Basic and acidic residues" evidence="8">
    <location>
        <begin position="33"/>
        <end position="47"/>
    </location>
</feature>
<protein>
    <recommendedName>
        <fullName evidence="10">POTRA domain-containing protein</fullName>
    </recommendedName>
</protein>
<organism evidence="11 12">
    <name type="scientific">Deinococcus knuensis</name>
    <dbReference type="NCBI Taxonomy" id="1837380"/>
    <lineage>
        <taxon>Bacteria</taxon>
        <taxon>Thermotogati</taxon>
        <taxon>Deinococcota</taxon>
        <taxon>Deinococci</taxon>
        <taxon>Deinococcales</taxon>
        <taxon>Deinococcaceae</taxon>
        <taxon>Deinococcus</taxon>
    </lineage>
</organism>
<dbReference type="PROSITE" id="PS51779">
    <property type="entry name" value="POTRA"/>
    <property type="match status" value="1"/>
</dbReference>
<feature type="region of interest" description="Disordered" evidence="8">
    <location>
        <begin position="1"/>
        <end position="47"/>
    </location>
</feature>
<keyword evidence="2" id="KW-1003">Cell membrane</keyword>
<evidence type="ECO:0000256" key="8">
    <source>
        <dbReference type="SAM" id="MobiDB-lite"/>
    </source>
</evidence>
<comment type="caution">
    <text evidence="11">The sequence shown here is derived from an EMBL/GenBank/DDBJ whole genome shotgun (WGS) entry which is preliminary data.</text>
</comment>
<name>A0ABQ2SI53_9DEIO</name>
<dbReference type="InterPro" id="IPR026579">
    <property type="entry name" value="FtsQ"/>
</dbReference>
<comment type="subcellular location">
    <subcellularLocation>
        <location evidence="1">Membrane</location>
    </subcellularLocation>
</comment>
<proteinExistence type="predicted"/>
<keyword evidence="6 9" id="KW-0472">Membrane</keyword>
<dbReference type="PANTHER" id="PTHR35851:SF1">
    <property type="entry name" value="CELL DIVISION PROTEIN FTSQ"/>
    <property type="match status" value="1"/>
</dbReference>
<evidence type="ECO:0000256" key="5">
    <source>
        <dbReference type="ARBA" id="ARBA00022989"/>
    </source>
</evidence>
<keyword evidence="5 9" id="KW-1133">Transmembrane helix</keyword>
<evidence type="ECO:0000256" key="4">
    <source>
        <dbReference type="ARBA" id="ARBA00022692"/>
    </source>
</evidence>
<keyword evidence="3" id="KW-0132">Cell division</keyword>
<evidence type="ECO:0000256" key="2">
    <source>
        <dbReference type="ARBA" id="ARBA00022475"/>
    </source>
</evidence>
<evidence type="ECO:0000259" key="10">
    <source>
        <dbReference type="PROSITE" id="PS51779"/>
    </source>
</evidence>
<evidence type="ECO:0000256" key="7">
    <source>
        <dbReference type="ARBA" id="ARBA00023306"/>
    </source>
</evidence>